<evidence type="ECO:0000259" key="2">
    <source>
        <dbReference type="Pfam" id="PF05699"/>
    </source>
</evidence>
<name>A0AAW2BRN8_9ROSI</name>
<protein>
    <recommendedName>
        <fullName evidence="2">HAT C-terminal dimerisation domain-containing protein</fullName>
    </recommendedName>
</protein>
<dbReference type="AlphaFoldDB" id="A0AAW2BRN8"/>
<evidence type="ECO:0000313" key="3">
    <source>
        <dbReference type="EMBL" id="KAK9987520.1"/>
    </source>
</evidence>
<feature type="domain" description="HAT C-terminal dimerisation" evidence="2">
    <location>
        <begin position="151"/>
        <end position="232"/>
    </location>
</feature>
<keyword evidence="1" id="KW-0175">Coiled coil</keyword>
<dbReference type="Proteomes" id="UP001459277">
    <property type="component" value="Unassembled WGS sequence"/>
</dbReference>
<gene>
    <name evidence="3" type="ORF">SO802_027759</name>
</gene>
<evidence type="ECO:0000256" key="1">
    <source>
        <dbReference type="SAM" id="Coils"/>
    </source>
</evidence>
<dbReference type="PANTHER" id="PTHR23272:SF190">
    <property type="entry name" value="ZINC FINGER, BED-TYPE-RELATED"/>
    <property type="match status" value="1"/>
</dbReference>
<dbReference type="InterPro" id="IPR012337">
    <property type="entry name" value="RNaseH-like_sf"/>
</dbReference>
<feature type="coiled-coil region" evidence="1">
    <location>
        <begin position="241"/>
        <end position="268"/>
    </location>
</feature>
<proteinExistence type="predicted"/>
<dbReference type="GO" id="GO:0046983">
    <property type="term" value="F:protein dimerization activity"/>
    <property type="evidence" value="ECO:0007669"/>
    <property type="project" value="InterPro"/>
</dbReference>
<comment type="caution">
    <text evidence="3">The sequence shown here is derived from an EMBL/GenBank/DDBJ whole genome shotgun (WGS) entry which is preliminary data.</text>
</comment>
<dbReference type="EMBL" id="JAZDWU010000010">
    <property type="protein sequence ID" value="KAK9987520.1"/>
    <property type="molecule type" value="Genomic_DNA"/>
</dbReference>
<dbReference type="PANTHER" id="PTHR23272">
    <property type="entry name" value="BED FINGER-RELATED"/>
    <property type="match status" value="1"/>
</dbReference>
<dbReference type="SUPFAM" id="SSF53098">
    <property type="entry name" value="Ribonuclease H-like"/>
    <property type="match status" value="1"/>
</dbReference>
<evidence type="ECO:0000313" key="4">
    <source>
        <dbReference type="Proteomes" id="UP001459277"/>
    </source>
</evidence>
<organism evidence="3 4">
    <name type="scientific">Lithocarpus litseifolius</name>
    <dbReference type="NCBI Taxonomy" id="425828"/>
    <lineage>
        <taxon>Eukaryota</taxon>
        <taxon>Viridiplantae</taxon>
        <taxon>Streptophyta</taxon>
        <taxon>Embryophyta</taxon>
        <taxon>Tracheophyta</taxon>
        <taxon>Spermatophyta</taxon>
        <taxon>Magnoliopsida</taxon>
        <taxon>eudicotyledons</taxon>
        <taxon>Gunneridae</taxon>
        <taxon>Pentapetalae</taxon>
        <taxon>rosids</taxon>
        <taxon>fabids</taxon>
        <taxon>Fagales</taxon>
        <taxon>Fagaceae</taxon>
        <taxon>Lithocarpus</taxon>
    </lineage>
</organism>
<sequence length="268" mass="30513">MLNPIMWLLLSLDVPIRWNSTYLMLEATEKFDTAFDRMHEEDVEFSSYFMEVDGNGKQKYIGPPKGEDWVTWYSKEKAGFALKLVWDALDKLYAHYAKGTELLSVSGNRQATNVGSSIESSSFPYDPWKIASHEFDEHIATEDDNECTTDVDEYLNEASEKNREGFDILAWWKVNSTRYVILSEVARDVMAIPMSTVASKSAFSTGGRVLDPFRSSLAPKTMEALICAQNWLKNSSKPINLREAMNEVESLEQDVEAELMKLATEKED</sequence>
<accession>A0AAW2BRN8</accession>
<dbReference type="Pfam" id="PF05699">
    <property type="entry name" value="Dimer_Tnp_hAT"/>
    <property type="match status" value="1"/>
</dbReference>
<dbReference type="InterPro" id="IPR008906">
    <property type="entry name" value="HATC_C_dom"/>
</dbReference>
<reference evidence="3 4" key="1">
    <citation type="submission" date="2024-01" db="EMBL/GenBank/DDBJ databases">
        <title>A telomere-to-telomere, gap-free genome of sweet tea (Lithocarpus litseifolius).</title>
        <authorList>
            <person name="Zhou J."/>
        </authorList>
    </citation>
    <scope>NUCLEOTIDE SEQUENCE [LARGE SCALE GENOMIC DNA]</scope>
    <source>
        <strain evidence="3">Zhou-2022a</strain>
        <tissue evidence="3">Leaf</tissue>
    </source>
</reference>
<keyword evidence="4" id="KW-1185">Reference proteome</keyword>